<dbReference type="PROSITE" id="PS50206">
    <property type="entry name" value="RHODANESE_3"/>
    <property type="match status" value="1"/>
</dbReference>
<protein>
    <submittedName>
        <fullName evidence="2">Ferredoxin thioredoxin reductase-like protein</fullName>
    </submittedName>
</protein>
<feature type="domain" description="Rhodanese" evidence="1">
    <location>
        <begin position="157"/>
        <end position="245"/>
    </location>
</feature>
<dbReference type="EMBL" id="CP017111">
    <property type="protein sequence ID" value="AOO64745.1"/>
    <property type="molecule type" value="Genomic_DNA"/>
</dbReference>
<dbReference type="SUPFAM" id="SSF52821">
    <property type="entry name" value="Rhodanese/Cell cycle control phosphatase"/>
    <property type="match status" value="1"/>
</dbReference>
<dbReference type="InterPro" id="IPR050229">
    <property type="entry name" value="GlpE_sulfurtransferase"/>
</dbReference>
<dbReference type="InterPro" id="IPR036644">
    <property type="entry name" value="FTR_bsu_sf"/>
</dbReference>
<reference evidence="3" key="1">
    <citation type="submission" date="2016-08" db="EMBL/GenBank/DDBJ databases">
        <title>Complete genome sequence of the organohalide-respiring Epsilonproteobacterium Sulfurospirillum halorespirans.</title>
        <authorList>
            <person name="Goris T."/>
            <person name="Zimmermann J."/>
            <person name="Schenz B."/>
            <person name="Lemos M."/>
            <person name="Hackermueller J."/>
            <person name="Diekert G."/>
        </authorList>
    </citation>
    <scope>NUCLEOTIDE SEQUENCE [LARGE SCALE GENOMIC DNA]</scope>
    <source>
        <strain>DSM 13726</strain>
        <strain evidence="3">PCE-M2</strain>
    </source>
</reference>
<dbReference type="PANTHER" id="PTHR43031:SF1">
    <property type="entry name" value="PYRIDINE NUCLEOTIDE-DISULPHIDE OXIDOREDUCTASE"/>
    <property type="match status" value="1"/>
</dbReference>
<dbReference type="Gene3D" id="3.40.250.10">
    <property type="entry name" value="Rhodanese-like domain"/>
    <property type="match status" value="1"/>
</dbReference>
<dbReference type="InterPro" id="IPR036873">
    <property type="entry name" value="Rhodanese-like_dom_sf"/>
</dbReference>
<keyword evidence="3" id="KW-1185">Reference proteome</keyword>
<dbReference type="GO" id="GO:0016730">
    <property type="term" value="F:oxidoreductase activity, acting on iron-sulfur proteins as donors"/>
    <property type="evidence" value="ECO:0007669"/>
    <property type="project" value="InterPro"/>
</dbReference>
<dbReference type="CDD" id="cd00158">
    <property type="entry name" value="RHOD"/>
    <property type="match status" value="1"/>
</dbReference>
<dbReference type="AlphaFoldDB" id="A0A1D7TIA2"/>
<dbReference type="InterPro" id="IPR001763">
    <property type="entry name" value="Rhodanese-like_dom"/>
</dbReference>
<dbReference type="PANTHER" id="PTHR43031">
    <property type="entry name" value="FAD-DEPENDENT OXIDOREDUCTASE"/>
    <property type="match status" value="1"/>
</dbReference>
<dbReference type="SMART" id="SM00450">
    <property type="entry name" value="RHOD"/>
    <property type="match status" value="1"/>
</dbReference>
<name>A0A1D7TIA2_9BACT</name>
<dbReference type="Pfam" id="PF00581">
    <property type="entry name" value="Rhodanese"/>
    <property type="match status" value="1"/>
</dbReference>
<evidence type="ECO:0000313" key="3">
    <source>
        <dbReference type="Proteomes" id="UP000094609"/>
    </source>
</evidence>
<dbReference type="SUPFAM" id="SSF57662">
    <property type="entry name" value="Ferredoxin thioredoxin reductase (FTR), catalytic beta chain"/>
    <property type="match status" value="1"/>
</dbReference>
<dbReference type="Pfam" id="PF02943">
    <property type="entry name" value="FeThRed_B"/>
    <property type="match status" value="1"/>
</dbReference>
<dbReference type="KEGG" id="shal:SHALO_0964"/>
<dbReference type="PATRIC" id="fig|1193502.14.peg.972"/>
<sequence>MITKIDMNSPEFLAEFEKTETFTDKVCEQFGFAYTPLTEVKESIQQGLTRNKLIYGKRYCPCFMVIGSTPEEQAKADNRLCPCTPALTVEIPQKGKCHCTIFCTPEHARELAQEENTEEVAHTHTRGLSKEECEVLMKKEQLDGSELEALLEAREQGCVKFNLVDTREWMEWIGNRIKGTDFLIPTTSFHNAMEQLNGKENTPVILYCYSGSRSAYCQRILKHMGFKTVLNLEYGIMAYDGETQSGE</sequence>
<dbReference type="InterPro" id="IPR004209">
    <property type="entry name" value="FTR_bsu"/>
</dbReference>
<dbReference type="STRING" id="1193502.SHALO_0964"/>
<evidence type="ECO:0000313" key="2">
    <source>
        <dbReference type="EMBL" id="AOO64745.1"/>
    </source>
</evidence>
<dbReference type="Gene3D" id="3.90.460.10">
    <property type="entry name" value="Ferredoxin thioredoxin reductase catalytic beta subunit"/>
    <property type="match status" value="1"/>
</dbReference>
<accession>A0A1D7TIA2</accession>
<evidence type="ECO:0000259" key="1">
    <source>
        <dbReference type="PROSITE" id="PS50206"/>
    </source>
</evidence>
<dbReference type="RefSeq" id="WP_069477599.1">
    <property type="nucleotide sequence ID" value="NZ_CP017111.1"/>
</dbReference>
<dbReference type="Proteomes" id="UP000094609">
    <property type="component" value="Chromosome"/>
</dbReference>
<organism evidence="2 3">
    <name type="scientific">Sulfurospirillum halorespirans DSM 13726</name>
    <dbReference type="NCBI Taxonomy" id="1193502"/>
    <lineage>
        <taxon>Bacteria</taxon>
        <taxon>Pseudomonadati</taxon>
        <taxon>Campylobacterota</taxon>
        <taxon>Epsilonproteobacteria</taxon>
        <taxon>Campylobacterales</taxon>
        <taxon>Sulfurospirillaceae</taxon>
        <taxon>Sulfurospirillum</taxon>
    </lineage>
</organism>
<gene>
    <name evidence="2" type="ORF">SHALO_0964</name>
</gene>
<proteinExistence type="predicted"/>